<dbReference type="EMBL" id="JACHHQ010000002">
    <property type="protein sequence ID" value="MBB5199530.1"/>
    <property type="molecule type" value="Genomic_DNA"/>
</dbReference>
<dbReference type="Gene3D" id="3.90.760.10">
    <property type="entry name" value="Flavocytochrome c sulphide dehydrogenase, flavin-binding domain"/>
    <property type="match status" value="1"/>
</dbReference>
<feature type="domain" description="FAD/NAD(P)-binding" evidence="3">
    <location>
        <begin position="32"/>
        <end position="135"/>
    </location>
</feature>
<dbReference type="InterPro" id="IPR023753">
    <property type="entry name" value="FAD/NAD-binding_dom"/>
</dbReference>
<dbReference type="AlphaFoldDB" id="A0A840RSI1"/>
<feature type="domain" description="Sulfide dehydrogenase [flavocytochrome c] flavoprotein chain central" evidence="5">
    <location>
        <begin position="164"/>
        <end position="277"/>
    </location>
</feature>
<sequence>MDRRDILKYGAGGAMWVSMSAPALAKKEKLGRVIVIGAGYGGATAAKYLRMWGHGKIEVIVIEPNADFVSCPVSNLVLGGEKTLSDITLPYDLLKQNHGIKWIKDKVIAIDPDKSEIRLSKGKLSYDKLIVATGIDFMYDRLPALNNLAAQQKIPHAWKAGPQTQNLFDQLRAMPDGGVFALTIPAQPYRCPPGPYERACQVAFYLKNHKPKSKVLILDANPAITSKRPLFERVWADLYPGLIEYFPSSSLKEIDVSTRTVKTDFDTVKSDVLNVIPPQRASDLCVNTGLANVDKRWCEVDFRTYESKVFPNIHIIGDGVDSGLPKSAHIATSQAKVCANALAFMLSDEAPDPSPVFGNTCYSYADNKTAMHVTTVYRYDAAEKIMKAAPGGGTSAHPSAQEYTDAQYWALNIWADVLT</sequence>
<evidence type="ECO:0000259" key="5">
    <source>
        <dbReference type="Pfam" id="PF21706"/>
    </source>
</evidence>
<gene>
    <name evidence="6" type="ORF">HNR39_001357</name>
</gene>
<keyword evidence="7" id="KW-1185">Reference proteome</keyword>
<keyword evidence="2" id="KW-0274">FAD</keyword>
<dbReference type="RefSeq" id="WP_168054827.1">
    <property type="nucleotide sequence ID" value="NZ_JAAOZT010000006.1"/>
</dbReference>
<evidence type="ECO:0000259" key="3">
    <source>
        <dbReference type="Pfam" id="PF07992"/>
    </source>
</evidence>
<organism evidence="6 7">
    <name type="scientific">Glaciimonas immobilis</name>
    <dbReference type="NCBI Taxonomy" id="728004"/>
    <lineage>
        <taxon>Bacteria</taxon>
        <taxon>Pseudomonadati</taxon>
        <taxon>Pseudomonadota</taxon>
        <taxon>Betaproteobacteria</taxon>
        <taxon>Burkholderiales</taxon>
        <taxon>Oxalobacteraceae</taxon>
        <taxon>Glaciimonas</taxon>
    </lineage>
</organism>
<dbReference type="Pfam" id="PF07992">
    <property type="entry name" value="Pyr_redox_2"/>
    <property type="match status" value="1"/>
</dbReference>
<proteinExistence type="predicted"/>
<dbReference type="InterPro" id="IPR036188">
    <property type="entry name" value="FAD/NAD-bd_sf"/>
</dbReference>
<dbReference type="GO" id="GO:0016491">
    <property type="term" value="F:oxidoreductase activity"/>
    <property type="evidence" value="ECO:0007669"/>
    <property type="project" value="InterPro"/>
</dbReference>
<dbReference type="InterPro" id="IPR052541">
    <property type="entry name" value="SQRD"/>
</dbReference>
<dbReference type="GO" id="GO:0050660">
    <property type="term" value="F:flavin adenine dinucleotide binding"/>
    <property type="evidence" value="ECO:0007669"/>
    <property type="project" value="InterPro"/>
</dbReference>
<evidence type="ECO:0000259" key="4">
    <source>
        <dbReference type="Pfam" id="PF09242"/>
    </source>
</evidence>
<dbReference type="Proteomes" id="UP000571084">
    <property type="component" value="Unassembled WGS sequence"/>
</dbReference>
<evidence type="ECO:0000313" key="6">
    <source>
        <dbReference type="EMBL" id="MBB5199530.1"/>
    </source>
</evidence>
<dbReference type="SUPFAM" id="SSF55424">
    <property type="entry name" value="FAD/NAD-linked reductases, dimerisation (C-terminal) domain"/>
    <property type="match status" value="1"/>
</dbReference>
<name>A0A840RSI1_9BURK</name>
<dbReference type="InterPro" id="IPR037092">
    <property type="entry name" value="FlavoCytC_S_DH_flav-bd_sf"/>
</dbReference>
<protein>
    <submittedName>
        <fullName evidence="6">NADPH-dependent 2,4-dienoyl-CoA reductase/sulfur reductase-like enzyme</fullName>
    </submittedName>
</protein>
<dbReference type="InterPro" id="IPR015323">
    <property type="entry name" value="FlavoCytC_S_DH_flav-bd"/>
</dbReference>
<reference evidence="6 7" key="1">
    <citation type="submission" date="2020-08" db="EMBL/GenBank/DDBJ databases">
        <title>Genomic Encyclopedia of Type Strains, Phase IV (KMG-IV): sequencing the most valuable type-strain genomes for metagenomic binning, comparative biology and taxonomic classification.</title>
        <authorList>
            <person name="Goeker M."/>
        </authorList>
    </citation>
    <scope>NUCLEOTIDE SEQUENCE [LARGE SCALE GENOMIC DNA]</scope>
    <source>
        <strain evidence="6 7">DSM 23240</strain>
    </source>
</reference>
<keyword evidence="1" id="KW-0285">Flavoprotein</keyword>
<dbReference type="Pfam" id="PF21706">
    <property type="entry name" value="FCSD_central"/>
    <property type="match status" value="1"/>
</dbReference>
<feature type="domain" description="Flavocytochrome c sulphide dehydrogenase flavin-binding" evidence="4">
    <location>
        <begin position="353"/>
        <end position="418"/>
    </location>
</feature>
<dbReference type="Gene3D" id="3.50.50.60">
    <property type="entry name" value="FAD/NAD(P)-binding domain"/>
    <property type="match status" value="2"/>
</dbReference>
<dbReference type="SUPFAM" id="SSF51905">
    <property type="entry name" value="FAD/NAD(P)-binding domain"/>
    <property type="match status" value="2"/>
</dbReference>
<evidence type="ECO:0000256" key="2">
    <source>
        <dbReference type="ARBA" id="ARBA00022827"/>
    </source>
</evidence>
<evidence type="ECO:0000256" key="1">
    <source>
        <dbReference type="ARBA" id="ARBA00022630"/>
    </source>
</evidence>
<dbReference type="PANTHER" id="PTHR43755:SF1">
    <property type="entry name" value="FAD-DEPENDENT PYRIDINE NUCLEOTIDE-DISULPHIDE OXIDOREDUCTASE"/>
    <property type="match status" value="1"/>
</dbReference>
<dbReference type="Pfam" id="PF09242">
    <property type="entry name" value="FCSD-flav_bind"/>
    <property type="match status" value="1"/>
</dbReference>
<dbReference type="PANTHER" id="PTHR43755">
    <property type="match status" value="1"/>
</dbReference>
<accession>A0A840RSI1</accession>
<comment type="caution">
    <text evidence="6">The sequence shown here is derived from an EMBL/GenBank/DDBJ whole genome shotgun (WGS) entry which is preliminary data.</text>
</comment>
<evidence type="ECO:0000313" key="7">
    <source>
        <dbReference type="Proteomes" id="UP000571084"/>
    </source>
</evidence>
<dbReference type="InterPro" id="IPR049386">
    <property type="entry name" value="FCSD_central"/>
</dbReference>
<dbReference type="InterPro" id="IPR016156">
    <property type="entry name" value="FAD/NAD-linked_Rdtase_dimer_sf"/>
</dbReference>